<name>A6GEH8_9BACT</name>
<proteinExistence type="predicted"/>
<dbReference type="Proteomes" id="UP000005801">
    <property type="component" value="Unassembled WGS sequence"/>
</dbReference>
<evidence type="ECO:0008006" key="3">
    <source>
        <dbReference type="Google" id="ProtNLM"/>
    </source>
</evidence>
<protein>
    <recommendedName>
        <fullName evidence="3">Pyridoxamine 5'-phosphate oxidase putative domain-containing protein</fullName>
    </recommendedName>
</protein>
<evidence type="ECO:0000313" key="2">
    <source>
        <dbReference type="Proteomes" id="UP000005801"/>
    </source>
</evidence>
<keyword evidence="2" id="KW-1185">Reference proteome</keyword>
<organism evidence="1 2">
    <name type="scientific">Plesiocystis pacifica SIR-1</name>
    <dbReference type="NCBI Taxonomy" id="391625"/>
    <lineage>
        <taxon>Bacteria</taxon>
        <taxon>Pseudomonadati</taxon>
        <taxon>Myxococcota</taxon>
        <taxon>Polyangia</taxon>
        <taxon>Nannocystales</taxon>
        <taxon>Nannocystaceae</taxon>
        <taxon>Plesiocystis</taxon>
    </lineage>
</organism>
<dbReference type="EMBL" id="ABCS01000082">
    <property type="protein sequence ID" value="EDM75750.1"/>
    <property type="molecule type" value="Genomic_DNA"/>
</dbReference>
<accession>A6GEH8</accession>
<dbReference type="SUPFAM" id="SSF50475">
    <property type="entry name" value="FMN-binding split barrel"/>
    <property type="match status" value="1"/>
</dbReference>
<dbReference type="Gene3D" id="2.30.110.10">
    <property type="entry name" value="Electron Transport, Fmn-binding Protein, Chain A"/>
    <property type="match status" value="1"/>
</dbReference>
<gene>
    <name evidence="1" type="ORF">PPSIR1_27748</name>
</gene>
<dbReference type="AlphaFoldDB" id="A6GEH8"/>
<evidence type="ECO:0000313" key="1">
    <source>
        <dbReference type="EMBL" id="EDM75750.1"/>
    </source>
</evidence>
<comment type="caution">
    <text evidence="1">The sequence shown here is derived from an EMBL/GenBank/DDBJ whole genome shotgun (WGS) entry which is preliminary data.</text>
</comment>
<dbReference type="STRING" id="391625.PPSIR1_27748"/>
<dbReference type="InterPro" id="IPR012349">
    <property type="entry name" value="Split_barrel_FMN-bd"/>
</dbReference>
<reference evidence="1 2" key="1">
    <citation type="submission" date="2007-06" db="EMBL/GenBank/DDBJ databases">
        <authorList>
            <person name="Shimkets L."/>
            <person name="Ferriera S."/>
            <person name="Johnson J."/>
            <person name="Kravitz S."/>
            <person name="Beeson K."/>
            <person name="Sutton G."/>
            <person name="Rogers Y.-H."/>
            <person name="Friedman R."/>
            <person name="Frazier M."/>
            <person name="Venter J.C."/>
        </authorList>
    </citation>
    <scope>NUCLEOTIDE SEQUENCE [LARGE SCALE GENOMIC DNA]</scope>
    <source>
        <strain evidence="1 2">SIR-1</strain>
    </source>
</reference>
<sequence>MTVLRERWVMSLALVDPQDPAPGSTPLFFALVEPDSVGRHAAPLLVFASSPTSRHGQLCVDALAPVAAGASVYLESETVGELRGAQLRGTVHRAARCTPAVAEALRARYLARHPVAAPVLDGGRHELYVFEPRWAKVTDNRLGFGVHPTAQFSAPWSGAPLSSAP</sequence>